<protein>
    <submittedName>
        <fullName evidence="10">Type II and III secretion system protein</fullName>
    </submittedName>
</protein>
<comment type="similarity">
    <text evidence="4">Belongs to the bacterial secretin family.</text>
</comment>
<evidence type="ECO:0000256" key="3">
    <source>
        <dbReference type="ARBA" id="ARBA00023136"/>
    </source>
</evidence>
<feature type="domain" description="NolW-like" evidence="9">
    <location>
        <begin position="587"/>
        <end position="673"/>
    </location>
</feature>
<dbReference type="PANTHER" id="PTHR30332">
    <property type="entry name" value="PROBABLE GENERAL SECRETION PATHWAY PROTEIN D"/>
    <property type="match status" value="1"/>
</dbReference>
<dbReference type="GO" id="GO:0009279">
    <property type="term" value="C:cell outer membrane"/>
    <property type="evidence" value="ECO:0007669"/>
    <property type="project" value="UniProtKB-SubCell"/>
</dbReference>
<feature type="chain" id="PRO_5004020349" evidence="7">
    <location>
        <begin position="40"/>
        <end position="1264"/>
    </location>
</feature>
<keyword evidence="2 7" id="KW-0732">Signal</keyword>
<dbReference type="InterPro" id="IPR004846">
    <property type="entry name" value="T2SS/T3SS_dom"/>
</dbReference>
<evidence type="ECO:0000256" key="1">
    <source>
        <dbReference type="ARBA" id="ARBA00004370"/>
    </source>
</evidence>
<feature type="domain" description="Type II/III secretion system secretin-like" evidence="8">
    <location>
        <begin position="875"/>
        <end position="1049"/>
    </location>
</feature>
<name>M2B6R2_9BACT</name>
<dbReference type="AlphaFoldDB" id="M2B6R2"/>
<feature type="signal peptide" evidence="7">
    <location>
        <begin position="1"/>
        <end position="39"/>
    </location>
</feature>
<accession>M2B6R2</accession>
<feature type="compositionally biased region" description="Basic and acidic residues" evidence="6">
    <location>
        <begin position="1239"/>
        <end position="1253"/>
    </location>
</feature>
<comment type="subcellular location">
    <subcellularLocation>
        <location evidence="5">Cell outer membrane</location>
    </subcellularLocation>
    <subcellularLocation>
        <location evidence="1">Membrane</location>
    </subcellularLocation>
</comment>
<evidence type="ECO:0000313" key="10">
    <source>
        <dbReference type="EMBL" id="EMB17904.1"/>
    </source>
</evidence>
<evidence type="ECO:0000259" key="8">
    <source>
        <dbReference type="Pfam" id="PF00263"/>
    </source>
</evidence>
<evidence type="ECO:0000256" key="2">
    <source>
        <dbReference type="ARBA" id="ARBA00022729"/>
    </source>
</evidence>
<feature type="compositionally biased region" description="Polar residues" evidence="6">
    <location>
        <begin position="239"/>
        <end position="253"/>
    </location>
</feature>
<evidence type="ECO:0000256" key="4">
    <source>
        <dbReference type="RuleBase" id="RU004003"/>
    </source>
</evidence>
<feature type="compositionally biased region" description="Low complexity" evidence="6">
    <location>
        <begin position="262"/>
        <end position="281"/>
    </location>
</feature>
<organism evidence="10 11">
    <name type="scientific">Rhodopirellula europaea 6C</name>
    <dbReference type="NCBI Taxonomy" id="1263867"/>
    <lineage>
        <taxon>Bacteria</taxon>
        <taxon>Pseudomonadati</taxon>
        <taxon>Planctomycetota</taxon>
        <taxon>Planctomycetia</taxon>
        <taxon>Pirellulales</taxon>
        <taxon>Pirellulaceae</taxon>
        <taxon>Rhodopirellula</taxon>
    </lineage>
</organism>
<dbReference type="EMBL" id="ANMO01000080">
    <property type="protein sequence ID" value="EMB17904.1"/>
    <property type="molecule type" value="Genomic_DNA"/>
</dbReference>
<dbReference type="RefSeq" id="WP_008654993.1">
    <property type="nucleotide sequence ID" value="NZ_ANMO01000080.1"/>
</dbReference>
<dbReference type="Gene3D" id="3.30.1370.120">
    <property type="match status" value="5"/>
</dbReference>
<feature type="region of interest" description="Disordered" evidence="6">
    <location>
        <begin position="234"/>
        <end position="253"/>
    </location>
</feature>
<dbReference type="PRINTS" id="PR00811">
    <property type="entry name" value="BCTERIALGSPD"/>
</dbReference>
<evidence type="ECO:0000313" key="11">
    <source>
        <dbReference type="Proteomes" id="UP000011529"/>
    </source>
</evidence>
<evidence type="ECO:0000256" key="6">
    <source>
        <dbReference type="SAM" id="MobiDB-lite"/>
    </source>
</evidence>
<feature type="domain" description="NolW-like" evidence="9">
    <location>
        <begin position="336"/>
        <end position="402"/>
    </location>
</feature>
<comment type="caution">
    <text evidence="10">The sequence shown here is derived from an EMBL/GenBank/DDBJ whole genome shotgun (WGS) entry which is preliminary data.</text>
</comment>
<evidence type="ECO:0000259" key="9">
    <source>
        <dbReference type="Pfam" id="PF03958"/>
    </source>
</evidence>
<dbReference type="PATRIC" id="fig|1263867.3.peg.1445"/>
<dbReference type="InterPro" id="IPR050810">
    <property type="entry name" value="Bact_Secretion_Sys_Channel"/>
</dbReference>
<reference evidence="10" key="1">
    <citation type="submission" date="2012-11" db="EMBL/GenBank/DDBJ databases">
        <title>Permanent draft genomes of Rhodopirellula europaea strain SH398 and 6C.</title>
        <authorList>
            <person name="Richter M."/>
            <person name="Richter-Heitmann T."/>
            <person name="Frank C."/>
            <person name="Harder J."/>
            <person name="Glockner F.O."/>
        </authorList>
    </citation>
    <scope>NUCLEOTIDE SEQUENCE</scope>
    <source>
        <strain evidence="10">6C</strain>
    </source>
</reference>
<dbReference type="InterPro" id="IPR038591">
    <property type="entry name" value="NolW-like_sf"/>
</dbReference>
<dbReference type="Pfam" id="PF03958">
    <property type="entry name" value="Secretin_N"/>
    <property type="match status" value="5"/>
</dbReference>
<sequence length="1264" mass="134496">MTGKLIRFNQRKRSAKLATAKRVALALAIATSTAMGVSAQRPNEPQLKHLKVPASVADSVATRLSLQYLDQPGVTITPDDRPGGGLLVLAPPNLQSRIAADAATLSSNMAQAAGSQAATPITVHLVNITWREVEDALRIIAGEDVPVTTSRNGERASFTLTMEKRGGSATRVEVDRRANAVTLTTSPLMHNTWRKTIQAIDQAPRFAGEETRVYMLQHAKISSVQRAIRLLRDLDPKTGSGTSARPASNRTQPNFRTAAFQNEGGNAAPDGAADVAAADPNAEGEDPAGPIGDPEIQFVPESGLIIVKGNKRDIQRVMDIVKDIEEKSKLTQPEIEVRQLQHADSNAVAALLTQLYEDVLSARQGDVSITALDSPNALLLIGRKEAIEAVNDLIEKIDQPIPETDRLRVFRLQHASATDAEATIQTFFTNQPGGDEENRPGLGVRVRISADYRTNSLIVSASPRDLAEVTRLVEEIDVQKIPSTAEIKVFPLTNARAEDMVEVLQDAISGEPENIAGDTTTAATSLSIVSLNSPGNPILDSGILSGAVITADSNVNAVVVRAPAGGMPLIGELIRQLDQTPGIDSLVKVFTIENGDATQLTTALQNLFGDDAATNGTSVGAGNLGELPSLSASESALTPLVFSTDIRTNSIIASGSAEDLEVVESILLRLDSEGFAERITEVIWLKHQIAENVALAITNYVSQRAQSRNNITQFQQGLGPLDLPDRDIVAVAEAQTNSVLLSVSPRIYEEVRQLIDRLDRRPPMVLIKTLIAEVQLDDGFEIGGEFGLQDSLLFDRGKATGAIATGNPASTPGFNFGGTNLPNANSFGQESLASQGLTSFGANASQLTQLSGLNSGGFVFSAASESVNLFLRTLRVANRLQILSRPEIMTADNTEGFVQVGQSFPRPTELSFTGGTGGTASQPIIGIEDEEIGIILRVTPRVGADGMIFMAIDASRSDINNNEGQIIGAFQDDVPIFVPAIDRTQAQATITAFDGQTVVFGGLIQKVRQNRTRRVPYLSNIPVVGTFFKYDSEIEQRSELLVVMTPILVTGHEDLEYVKQVESSRMSWCLADVVEMHGDVGLSGGYGLWGPAVGPTIYPDIHPTVDVFPAADMPGGGRAMKGGMVPPGSVINSVEGQVVPGTTNQLPSDVTLNPGESIIHNDWIEAPQGSMPTPQQGVPVDQLPPPVLSAPNEMLPAPVSGSVPATGAGFTGSVPTKQATTNGSSSQVPVKQASVRTPSKPEAEKPAGEEAATKKRWFNFNRSK</sequence>
<dbReference type="GO" id="GO:0009306">
    <property type="term" value="P:protein secretion"/>
    <property type="evidence" value="ECO:0007669"/>
    <property type="project" value="InterPro"/>
</dbReference>
<dbReference type="Pfam" id="PF00263">
    <property type="entry name" value="Secretin"/>
    <property type="match status" value="1"/>
</dbReference>
<feature type="domain" description="NolW-like" evidence="9">
    <location>
        <begin position="680"/>
        <end position="763"/>
    </location>
</feature>
<feature type="compositionally biased region" description="Polar residues" evidence="6">
    <location>
        <begin position="1213"/>
        <end position="1237"/>
    </location>
</feature>
<dbReference type="InterPro" id="IPR005644">
    <property type="entry name" value="NolW-like"/>
</dbReference>
<feature type="domain" description="NolW-like" evidence="9">
    <location>
        <begin position="488"/>
        <end position="580"/>
    </location>
</feature>
<evidence type="ECO:0000256" key="5">
    <source>
        <dbReference type="RuleBase" id="RU004004"/>
    </source>
</evidence>
<dbReference type="InterPro" id="IPR001775">
    <property type="entry name" value="GspD/PilQ"/>
</dbReference>
<dbReference type="GO" id="GO:0015627">
    <property type="term" value="C:type II protein secretion system complex"/>
    <property type="evidence" value="ECO:0007669"/>
    <property type="project" value="TreeGrafter"/>
</dbReference>
<feature type="region of interest" description="Disordered" evidence="6">
    <location>
        <begin position="260"/>
        <end position="291"/>
    </location>
</feature>
<keyword evidence="11" id="KW-1185">Reference proteome</keyword>
<feature type="domain" description="NolW-like" evidence="9">
    <location>
        <begin position="408"/>
        <end position="480"/>
    </location>
</feature>
<feature type="region of interest" description="Disordered" evidence="6">
    <location>
        <begin position="1165"/>
        <end position="1264"/>
    </location>
</feature>
<gene>
    <name evidence="10" type="ORF">RE6C_01365</name>
</gene>
<proteinExistence type="inferred from homology"/>
<evidence type="ECO:0000256" key="7">
    <source>
        <dbReference type="SAM" id="SignalP"/>
    </source>
</evidence>
<dbReference type="Proteomes" id="UP000011529">
    <property type="component" value="Unassembled WGS sequence"/>
</dbReference>
<reference evidence="10" key="2">
    <citation type="journal article" date="2013" name="Mar. Genomics">
        <title>Expression of sulfatases in Rhodopirellula baltica and the diversity of sulfatases in the genus Rhodopirellula.</title>
        <authorList>
            <person name="Wegner C.E."/>
            <person name="Richter-Heitmann T."/>
            <person name="Klindworth A."/>
            <person name="Klockow C."/>
            <person name="Richter M."/>
            <person name="Achstetter T."/>
            <person name="Glockner F.O."/>
            <person name="Harder J."/>
        </authorList>
    </citation>
    <scope>NUCLEOTIDE SEQUENCE [LARGE SCALE GENOMIC DNA]</scope>
    <source>
        <strain evidence="10">6C</strain>
    </source>
</reference>
<keyword evidence="3" id="KW-0472">Membrane</keyword>
<keyword evidence="5" id="KW-0813">Transport</keyword>
<dbReference type="PANTHER" id="PTHR30332:SF24">
    <property type="entry name" value="SECRETIN GSPD-RELATED"/>
    <property type="match status" value="1"/>
</dbReference>